<dbReference type="Pfam" id="PF13409">
    <property type="entry name" value="GST_N_2"/>
    <property type="match status" value="1"/>
</dbReference>
<dbReference type="OrthoDB" id="4951845at2759"/>
<dbReference type="GO" id="GO:0005737">
    <property type="term" value="C:cytoplasm"/>
    <property type="evidence" value="ECO:0007669"/>
    <property type="project" value="TreeGrafter"/>
</dbReference>
<feature type="domain" description="GST N-terminal" evidence="1">
    <location>
        <begin position="7"/>
        <end position="98"/>
    </location>
</feature>
<dbReference type="InterPro" id="IPR004045">
    <property type="entry name" value="Glutathione_S-Trfase_N"/>
</dbReference>
<sequence length="246" mass="27156">MITLYDFASTLPGVTFNPNTWKTRYSLNYKQIPYKTEWLEYSEIESVYKKLGIAPSAKKPDGSDFYTLPAIYDTSTNTGVSESLAIAAYLDKTYPDKPTLLPAGTEALQAAFVDAFLSKFGTSLRLFVPAMLEILPPSSVDFVISSRTAMIGKPFLDTLPVGAERDAEWKNFEAGLSAVDGWYQKNGGGPFIMGDTLSFADFVVGGFLGCGNAMAKHIPEWKDVLERNDGRWKKLGEALEKYSHVV</sequence>
<evidence type="ECO:0000313" key="2">
    <source>
        <dbReference type="EMBL" id="TFK36213.1"/>
    </source>
</evidence>
<protein>
    <recommendedName>
        <fullName evidence="1">GST N-terminal domain-containing protein</fullName>
    </recommendedName>
</protein>
<dbReference type="EMBL" id="ML213615">
    <property type="protein sequence ID" value="TFK36213.1"/>
    <property type="molecule type" value="Genomic_DNA"/>
</dbReference>
<proteinExistence type="predicted"/>
<dbReference type="Gene3D" id="3.40.30.10">
    <property type="entry name" value="Glutaredoxin"/>
    <property type="match status" value="1"/>
</dbReference>
<dbReference type="SUPFAM" id="SSF47616">
    <property type="entry name" value="GST C-terminal domain-like"/>
    <property type="match status" value="1"/>
</dbReference>
<reference evidence="2 3" key="1">
    <citation type="journal article" date="2019" name="Nat. Ecol. Evol.">
        <title>Megaphylogeny resolves global patterns of mushroom evolution.</title>
        <authorList>
            <person name="Varga T."/>
            <person name="Krizsan K."/>
            <person name="Foldi C."/>
            <person name="Dima B."/>
            <person name="Sanchez-Garcia M."/>
            <person name="Sanchez-Ramirez S."/>
            <person name="Szollosi G.J."/>
            <person name="Szarkandi J.G."/>
            <person name="Papp V."/>
            <person name="Albert L."/>
            <person name="Andreopoulos W."/>
            <person name="Angelini C."/>
            <person name="Antonin V."/>
            <person name="Barry K.W."/>
            <person name="Bougher N.L."/>
            <person name="Buchanan P."/>
            <person name="Buyck B."/>
            <person name="Bense V."/>
            <person name="Catcheside P."/>
            <person name="Chovatia M."/>
            <person name="Cooper J."/>
            <person name="Damon W."/>
            <person name="Desjardin D."/>
            <person name="Finy P."/>
            <person name="Geml J."/>
            <person name="Haridas S."/>
            <person name="Hughes K."/>
            <person name="Justo A."/>
            <person name="Karasinski D."/>
            <person name="Kautmanova I."/>
            <person name="Kiss B."/>
            <person name="Kocsube S."/>
            <person name="Kotiranta H."/>
            <person name="LaButti K.M."/>
            <person name="Lechner B.E."/>
            <person name="Liimatainen K."/>
            <person name="Lipzen A."/>
            <person name="Lukacs Z."/>
            <person name="Mihaltcheva S."/>
            <person name="Morgado L.N."/>
            <person name="Niskanen T."/>
            <person name="Noordeloos M.E."/>
            <person name="Ohm R.A."/>
            <person name="Ortiz-Santana B."/>
            <person name="Ovrebo C."/>
            <person name="Racz N."/>
            <person name="Riley R."/>
            <person name="Savchenko A."/>
            <person name="Shiryaev A."/>
            <person name="Soop K."/>
            <person name="Spirin V."/>
            <person name="Szebenyi C."/>
            <person name="Tomsovsky M."/>
            <person name="Tulloss R.E."/>
            <person name="Uehling J."/>
            <person name="Grigoriev I.V."/>
            <person name="Vagvolgyi C."/>
            <person name="Papp T."/>
            <person name="Martin F.M."/>
            <person name="Miettinen O."/>
            <person name="Hibbett D.S."/>
            <person name="Nagy L.G."/>
        </authorList>
    </citation>
    <scope>NUCLEOTIDE SEQUENCE [LARGE SCALE GENOMIC DNA]</scope>
    <source>
        <strain evidence="2 3">CBS 166.37</strain>
    </source>
</reference>
<gene>
    <name evidence="2" type="ORF">BDQ12DRAFT_654666</name>
</gene>
<accession>A0A5C3LUZ0</accession>
<keyword evidence="3" id="KW-1185">Reference proteome</keyword>
<dbReference type="SUPFAM" id="SSF52833">
    <property type="entry name" value="Thioredoxin-like"/>
    <property type="match status" value="1"/>
</dbReference>
<dbReference type="InterPro" id="IPR050983">
    <property type="entry name" value="GST_Omega/HSP26"/>
</dbReference>
<dbReference type="InterPro" id="IPR054416">
    <property type="entry name" value="GST_UstS-like_C"/>
</dbReference>
<dbReference type="PANTHER" id="PTHR43968">
    <property type="match status" value="1"/>
</dbReference>
<dbReference type="InterPro" id="IPR036282">
    <property type="entry name" value="Glutathione-S-Trfase_C_sf"/>
</dbReference>
<dbReference type="Proteomes" id="UP000308652">
    <property type="component" value="Unassembled WGS sequence"/>
</dbReference>
<evidence type="ECO:0000259" key="1">
    <source>
        <dbReference type="PROSITE" id="PS50404"/>
    </source>
</evidence>
<dbReference type="AlphaFoldDB" id="A0A5C3LUZ0"/>
<dbReference type="InterPro" id="IPR036249">
    <property type="entry name" value="Thioredoxin-like_sf"/>
</dbReference>
<organism evidence="2 3">
    <name type="scientific">Crucibulum laeve</name>
    <dbReference type="NCBI Taxonomy" id="68775"/>
    <lineage>
        <taxon>Eukaryota</taxon>
        <taxon>Fungi</taxon>
        <taxon>Dikarya</taxon>
        <taxon>Basidiomycota</taxon>
        <taxon>Agaricomycotina</taxon>
        <taxon>Agaricomycetes</taxon>
        <taxon>Agaricomycetidae</taxon>
        <taxon>Agaricales</taxon>
        <taxon>Agaricineae</taxon>
        <taxon>Nidulariaceae</taxon>
        <taxon>Crucibulum</taxon>
    </lineage>
</organism>
<dbReference type="PROSITE" id="PS50404">
    <property type="entry name" value="GST_NTER"/>
    <property type="match status" value="1"/>
</dbReference>
<name>A0A5C3LUZ0_9AGAR</name>
<dbReference type="Pfam" id="PF22041">
    <property type="entry name" value="GST_C_7"/>
    <property type="match status" value="1"/>
</dbReference>
<dbReference type="Gene3D" id="1.20.1050.10">
    <property type="match status" value="1"/>
</dbReference>
<evidence type="ECO:0000313" key="3">
    <source>
        <dbReference type="Proteomes" id="UP000308652"/>
    </source>
</evidence>
<dbReference type="PANTHER" id="PTHR43968:SF6">
    <property type="entry name" value="GLUTATHIONE S-TRANSFERASE OMEGA"/>
    <property type="match status" value="1"/>
</dbReference>
<dbReference type="STRING" id="68775.A0A5C3LUZ0"/>